<accession>A0ABY1QXP0</accession>
<dbReference type="InterPro" id="IPR058163">
    <property type="entry name" value="LysR-type_TF_proteobact-type"/>
</dbReference>
<evidence type="ECO:0000256" key="2">
    <source>
        <dbReference type="ARBA" id="ARBA00023015"/>
    </source>
</evidence>
<dbReference type="PANTHER" id="PTHR30537:SF3">
    <property type="entry name" value="TRANSCRIPTIONAL REGULATORY PROTEIN"/>
    <property type="match status" value="1"/>
</dbReference>
<evidence type="ECO:0000256" key="1">
    <source>
        <dbReference type="ARBA" id="ARBA00009437"/>
    </source>
</evidence>
<gene>
    <name evidence="6" type="ORF">SAMN06296065_1434</name>
</gene>
<protein>
    <submittedName>
        <fullName evidence="6">Transcriptional regulator, LysR family</fullName>
    </submittedName>
</protein>
<dbReference type="SUPFAM" id="SSF53850">
    <property type="entry name" value="Periplasmic binding protein-like II"/>
    <property type="match status" value="1"/>
</dbReference>
<keyword evidence="7" id="KW-1185">Reference proteome</keyword>
<evidence type="ECO:0000313" key="6">
    <source>
        <dbReference type="EMBL" id="SMP83194.1"/>
    </source>
</evidence>
<dbReference type="InterPro" id="IPR005119">
    <property type="entry name" value="LysR_subst-bd"/>
</dbReference>
<dbReference type="Gene3D" id="3.40.190.290">
    <property type="match status" value="1"/>
</dbReference>
<evidence type="ECO:0000256" key="4">
    <source>
        <dbReference type="ARBA" id="ARBA00023163"/>
    </source>
</evidence>
<feature type="domain" description="HTH lysR-type" evidence="5">
    <location>
        <begin position="17"/>
        <end position="74"/>
    </location>
</feature>
<comment type="caution">
    <text evidence="6">The sequence shown here is derived from an EMBL/GenBank/DDBJ whole genome shotgun (WGS) entry which is preliminary data.</text>
</comment>
<dbReference type="Pfam" id="PF03466">
    <property type="entry name" value="LysR_substrate"/>
    <property type="match status" value="1"/>
</dbReference>
<evidence type="ECO:0000256" key="3">
    <source>
        <dbReference type="ARBA" id="ARBA00023125"/>
    </source>
</evidence>
<dbReference type="PROSITE" id="PS50931">
    <property type="entry name" value="HTH_LYSR"/>
    <property type="match status" value="1"/>
</dbReference>
<keyword evidence="4" id="KW-0804">Transcription</keyword>
<evidence type="ECO:0000259" key="5">
    <source>
        <dbReference type="PROSITE" id="PS50931"/>
    </source>
</evidence>
<dbReference type="SUPFAM" id="SSF46785">
    <property type="entry name" value="Winged helix' DNA-binding domain"/>
    <property type="match status" value="1"/>
</dbReference>
<dbReference type="EMBL" id="FXUI01000043">
    <property type="protein sequence ID" value="SMP83194.1"/>
    <property type="molecule type" value="Genomic_DNA"/>
</dbReference>
<keyword evidence="2" id="KW-0805">Transcription regulation</keyword>
<dbReference type="InterPro" id="IPR000847">
    <property type="entry name" value="LysR_HTH_N"/>
</dbReference>
<proteinExistence type="inferred from homology"/>
<dbReference type="InterPro" id="IPR036390">
    <property type="entry name" value="WH_DNA-bd_sf"/>
</dbReference>
<dbReference type="PANTHER" id="PTHR30537">
    <property type="entry name" value="HTH-TYPE TRANSCRIPTIONAL REGULATOR"/>
    <property type="match status" value="1"/>
</dbReference>
<dbReference type="Gene3D" id="1.10.10.10">
    <property type="entry name" value="Winged helix-like DNA-binding domain superfamily/Winged helix DNA-binding domain"/>
    <property type="match status" value="1"/>
</dbReference>
<dbReference type="Proteomes" id="UP001157910">
    <property type="component" value="Unassembled WGS sequence"/>
</dbReference>
<evidence type="ECO:0000313" key="7">
    <source>
        <dbReference type="Proteomes" id="UP001157910"/>
    </source>
</evidence>
<name>A0ABY1QXP0_9SPHN</name>
<reference evidence="6 7" key="1">
    <citation type="submission" date="2017-05" db="EMBL/GenBank/DDBJ databases">
        <authorList>
            <person name="Varghese N."/>
            <person name="Submissions S."/>
        </authorList>
    </citation>
    <scope>NUCLEOTIDE SEQUENCE [LARGE SCALE GENOMIC DNA]</scope>
    <source>
        <strain evidence="6 7">SM16</strain>
    </source>
</reference>
<comment type="similarity">
    <text evidence="1">Belongs to the LysR transcriptional regulatory family.</text>
</comment>
<dbReference type="Pfam" id="PF00126">
    <property type="entry name" value="HTH_1"/>
    <property type="match status" value="1"/>
</dbReference>
<dbReference type="InterPro" id="IPR036388">
    <property type="entry name" value="WH-like_DNA-bd_sf"/>
</dbReference>
<organism evidence="6 7">
    <name type="scientific">Novosphingobium panipatense</name>
    <dbReference type="NCBI Taxonomy" id="428991"/>
    <lineage>
        <taxon>Bacteria</taxon>
        <taxon>Pseudomonadati</taxon>
        <taxon>Pseudomonadota</taxon>
        <taxon>Alphaproteobacteria</taxon>
        <taxon>Sphingomonadales</taxon>
        <taxon>Sphingomonadaceae</taxon>
        <taxon>Novosphingobium</taxon>
    </lineage>
</organism>
<sequence length="312" mass="34762">MQFDTKCAKPFAMMQAPDWNDYQTFLAIAREGQLMRAAKRLGVNATTIGRRLRRLEAQLGQTLFEQTREGQLLTEAGEALLASVEAMAKAASTIPSQDPEGPIGTLRISVSEGFGTWFLAYRLPQFNELYPRITVDLVASTSYLNLSRREADVAVFLSRPRAGLLVARKLAPYDLRLYASNAYLERHGTPTSLPALAHHKLVGYIPDLLSAPELRYHQEVYRESRATLRSSSINAQFAMILGGGGIGVLPSFIGDLMPELARVVFDVRLQRNFWLVMHKDTQQLQKVKAFQSWMHDVLVSGGGRQLAGVPEE</sequence>
<keyword evidence="3" id="KW-0238">DNA-binding</keyword>